<name>A0ABV1CIP7_9FIRM</name>
<evidence type="ECO:0000256" key="1">
    <source>
        <dbReference type="ARBA" id="ARBA00006539"/>
    </source>
</evidence>
<protein>
    <submittedName>
        <fullName evidence="2">UPF0236 family protein</fullName>
    </submittedName>
</protein>
<keyword evidence="3" id="KW-1185">Reference proteome</keyword>
<dbReference type="Proteomes" id="UP001470752">
    <property type="component" value="Unassembled WGS sequence"/>
</dbReference>
<dbReference type="InterPro" id="IPR009620">
    <property type="entry name" value="UPF0236"/>
</dbReference>
<accession>A0ABV1CIP7</accession>
<comment type="caution">
    <text evidence="2">The sequence shown here is derived from an EMBL/GenBank/DDBJ whole genome shotgun (WGS) entry which is preliminary data.</text>
</comment>
<evidence type="ECO:0000313" key="2">
    <source>
        <dbReference type="EMBL" id="MEQ2412279.1"/>
    </source>
</evidence>
<dbReference type="EMBL" id="JBBNFW010000117">
    <property type="protein sequence ID" value="MEQ2412279.1"/>
    <property type="molecule type" value="Genomic_DNA"/>
</dbReference>
<evidence type="ECO:0000313" key="3">
    <source>
        <dbReference type="Proteomes" id="UP001470752"/>
    </source>
</evidence>
<reference evidence="2 3" key="1">
    <citation type="submission" date="2024-04" db="EMBL/GenBank/DDBJ databases">
        <title>Human intestinal bacterial collection.</title>
        <authorList>
            <person name="Pauvert C."/>
            <person name="Hitch T.C.A."/>
            <person name="Clavel T."/>
        </authorList>
    </citation>
    <scope>NUCLEOTIDE SEQUENCE [LARGE SCALE GENOMIC DNA]</scope>
    <source>
        <strain evidence="2 3">CLA-AA-H161</strain>
    </source>
</reference>
<dbReference type="RefSeq" id="WP_349082700.1">
    <property type="nucleotide sequence ID" value="NZ_JBBNFW010000117.1"/>
</dbReference>
<gene>
    <name evidence="2" type="ORF">AAAX94_04425</name>
</gene>
<comment type="similarity">
    <text evidence="1">Belongs to the UPF0236 family.</text>
</comment>
<sequence>MVLILLRERKDLRRGWYIVRRDETSLLTSLGEVVYHKTLFKNVDTGESCYLLDQLMGLEHHARITEDAQARILQSDGGPDGPPFFI</sequence>
<dbReference type="Pfam" id="PF06782">
    <property type="entry name" value="UPF0236"/>
    <property type="match status" value="1"/>
</dbReference>
<organism evidence="2 3">
    <name type="scientific">Blautia acetigignens</name>
    <dbReference type="NCBI Taxonomy" id="2981783"/>
    <lineage>
        <taxon>Bacteria</taxon>
        <taxon>Bacillati</taxon>
        <taxon>Bacillota</taxon>
        <taxon>Clostridia</taxon>
        <taxon>Lachnospirales</taxon>
        <taxon>Lachnospiraceae</taxon>
        <taxon>Blautia</taxon>
    </lineage>
</organism>
<proteinExistence type="inferred from homology"/>